<dbReference type="InterPro" id="IPR022694">
    <property type="entry name" value="3-OHacyl-CoA_DH"/>
</dbReference>
<keyword evidence="11" id="KW-1185">Reference proteome</keyword>
<dbReference type="PIRSF" id="PIRSF000105">
    <property type="entry name" value="HCDH"/>
    <property type="match status" value="1"/>
</dbReference>
<dbReference type="Gene3D" id="1.10.1040.10">
    <property type="entry name" value="N-(1-d-carboxylethyl)-l-norvaline Dehydrogenase, domain 2"/>
    <property type="match status" value="1"/>
</dbReference>
<comment type="pathway">
    <text evidence="1">Lipid metabolism; fatty acid beta-oxidation.</text>
</comment>
<evidence type="ECO:0000256" key="7">
    <source>
        <dbReference type="ARBA" id="ARBA00049556"/>
    </source>
</evidence>
<proteinExistence type="predicted"/>
<sequence length="296" mass="32487">MNFKNVTVAGSGVLGSQIAFQTAFKGFNVSVYDINEGAIKSAQERAQKLAETYKHEVARHPSEVDDALARLSFYTDLGEAVKDADLVIEAVPERIDIKTSFYEQLAKVAPEKTIFATNSSTMIPSQFRDATGRPEKFLALHFANEIWKNNTAEIMEHDGTDSKYVTEVIDFARAIGMVPLHILKEQHGYILNSLLIPLLNAAQALYANGIAEPQTIDKTWMIATGSPRGPFAILDVVGLQTAYNIVSADAEKNPIAGKIADILKHDFIDQGKMGVATGEGFYKYPNPAYADPNFLK</sequence>
<reference evidence="10 11" key="1">
    <citation type="submission" date="2024-04" db="EMBL/GenBank/DDBJ databases">
        <authorList>
            <person name="Wu Y.S."/>
            <person name="Zhang L."/>
        </authorList>
    </citation>
    <scope>NUCLEOTIDE SEQUENCE [LARGE SCALE GENOMIC DNA]</scope>
    <source>
        <strain evidence="10 11">KG-01</strain>
    </source>
</reference>
<dbReference type="PANTHER" id="PTHR43561:SF3">
    <property type="entry name" value="HYDROXYACYL-COENZYME A DEHYDROGENASE, MITOCHONDRIAL"/>
    <property type="match status" value="1"/>
</dbReference>
<dbReference type="Gene3D" id="3.40.50.720">
    <property type="entry name" value="NAD(P)-binding Rossmann-like Domain"/>
    <property type="match status" value="1"/>
</dbReference>
<evidence type="ECO:0000256" key="2">
    <source>
        <dbReference type="ARBA" id="ARBA00005086"/>
    </source>
</evidence>
<accession>A0ABU9LL88</accession>
<dbReference type="EC" id="1.1.1.35" evidence="10"/>
<dbReference type="InterPro" id="IPR013328">
    <property type="entry name" value="6PGD_dom2"/>
</dbReference>
<organism evidence="10 11">
    <name type="scientific">Kurthia gibsonii</name>
    <dbReference type="NCBI Taxonomy" id="33946"/>
    <lineage>
        <taxon>Bacteria</taxon>
        <taxon>Bacillati</taxon>
        <taxon>Bacillota</taxon>
        <taxon>Bacilli</taxon>
        <taxon>Bacillales</taxon>
        <taxon>Caryophanaceae</taxon>
        <taxon>Kurthia</taxon>
    </lineage>
</organism>
<name>A0ABU9LL88_9BACL</name>
<dbReference type="Pfam" id="PF00725">
    <property type="entry name" value="3HCDH"/>
    <property type="match status" value="1"/>
</dbReference>
<dbReference type="PANTHER" id="PTHR43561">
    <property type="match status" value="1"/>
</dbReference>
<dbReference type="RefSeq" id="WP_342302961.1">
    <property type="nucleotide sequence ID" value="NZ_JBCEWA010000006.1"/>
</dbReference>
<dbReference type="EMBL" id="JBCEWA010000006">
    <property type="protein sequence ID" value="MEL5988588.1"/>
    <property type="molecule type" value="Genomic_DNA"/>
</dbReference>
<dbReference type="NCBIfam" id="NF006143">
    <property type="entry name" value="PRK08293.1"/>
    <property type="match status" value="1"/>
</dbReference>
<dbReference type="Proteomes" id="UP001398420">
    <property type="component" value="Unassembled WGS sequence"/>
</dbReference>
<keyword evidence="5" id="KW-0520">NAD</keyword>
<feature type="domain" description="3-hydroxyacyl-CoA dehydrogenase NAD binding" evidence="9">
    <location>
        <begin position="5"/>
        <end position="185"/>
    </location>
</feature>
<comment type="pathway">
    <text evidence="2">Lipid metabolism; butanoate metabolism.</text>
</comment>
<dbReference type="SUPFAM" id="SSF48179">
    <property type="entry name" value="6-phosphogluconate dehydrogenase C-terminal domain-like"/>
    <property type="match status" value="1"/>
</dbReference>
<keyword evidence="6" id="KW-0443">Lipid metabolism</keyword>
<gene>
    <name evidence="10" type="ORF">AAF454_09250</name>
</gene>
<dbReference type="InterPro" id="IPR006176">
    <property type="entry name" value="3-OHacyl-CoA_DH_NAD-bd"/>
</dbReference>
<feature type="domain" description="3-hydroxyacyl-CoA dehydrogenase C-terminal" evidence="8">
    <location>
        <begin position="188"/>
        <end position="284"/>
    </location>
</feature>
<evidence type="ECO:0000313" key="10">
    <source>
        <dbReference type="EMBL" id="MEL5988588.1"/>
    </source>
</evidence>
<evidence type="ECO:0000259" key="8">
    <source>
        <dbReference type="Pfam" id="PF00725"/>
    </source>
</evidence>
<evidence type="ECO:0000256" key="3">
    <source>
        <dbReference type="ARBA" id="ARBA00022832"/>
    </source>
</evidence>
<evidence type="ECO:0000256" key="1">
    <source>
        <dbReference type="ARBA" id="ARBA00005005"/>
    </source>
</evidence>
<dbReference type="SUPFAM" id="SSF51735">
    <property type="entry name" value="NAD(P)-binding Rossmann-fold domains"/>
    <property type="match status" value="1"/>
</dbReference>
<protein>
    <submittedName>
        <fullName evidence="10">3-hydroxyacyl-CoA dehydrogenase</fullName>
        <ecNumber evidence="10">1.1.1.35</ecNumber>
    </submittedName>
</protein>
<keyword evidence="3" id="KW-0276">Fatty acid metabolism</keyword>
<dbReference type="GO" id="GO:0003857">
    <property type="term" value="F:(3S)-3-hydroxyacyl-CoA dehydrogenase (NAD+) activity"/>
    <property type="evidence" value="ECO:0007669"/>
    <property type="project" value="UniProtKB-EC"/>
</dbReference>
<evidence type="ECO:0000256" key="6">
    <source>
        <dbReference type="ARBA" id="ARBA00023098"/>
    </source>
</evidence>
<dbReference type="Pfam" id="PF02737">
    <property type="entry name" value="3HCDH_N"/>
    <property type="match status" value="1"/>
</dbReference>
<dbReference type="InterPro" id="IPR036291">
    <property type="entry name" value="NAD(P)-bd_dom_sf"/>
</dbReference>
<keyword evidence="4 10" id="KW-0560">Oxidoreductase</keyword>
<evidence type="ECO:0000259" key="9">
    <source>
        <dbReference type="Pfam" id="PF02737"/>
    </source>
</evidence>
<dbReference type="InterPro" id="IPR052242">
    <property type="entry name" value="Mito_3-hydroxyacyl-CoA_DH"/>
</dbReference>
<comment type="catalytic activity">
    <reaction evidence="7">
        <text>a (3S)-3-hydroxyacyl-CoA + NAD(+) = a 3-oxoacyl-CoA + NADH + H(+)</text>
        <dbReference type="Rhea" id="RHEA:22432"/>
        <dbReference type="ChEBI" id="CHEBI:15378"/>
        <dbReference type="ChEBI" id="CHEBI:57318"/>
        <dbReference type="ChEBI" id="CHEBI:57540"/>
        <dbReference type="ChEBI" id="CHEBI:57945"/>
        <dbReference type="ChEBI" id="CHEBI:90726"/>
        <dbReference type="EC" id="1.1.1.35"/>
    </reaction>
</comment>
<evidence type="ECO:0000256" key="5">
    <source>
        <dbReference type="ARBA" id="ARBA00023027"/>
    </source>
</evidence>
<dbReference type="InterPro" id="IPR006108">
    <property type="entry name" value="3HC_DH_C"/>
</dbReference>
<evidence type="ECO:0000256" key="4">
    <source>
        <dbReference type="ARBA" id="ARBA00023002"/>
    </source>
</evidence>
<evidence type="ECO:0000313" key="11">
    <source>
        <dbReference type="Proteomes" id="UP001398420"/>
    </source>
</evidence>
<comment type="caution">
    <text evidence="10">The sequence shown here is derived from an EMBL/GenBank/DDBJ whole genome shotgun (WGS) entry which is preliminary data.</text>
</comment>
<dbReference type="InterPro" id="IPR008927">
    <property type="entry name" value="6-PGluconate_DH-like_C_sf"/>
</dbReference>